<organism evidence="2 3">
    <name type="scientific">Mycena alexandri</name>
    <dbReference type="NCBI Taxonomy" id="1745969"/>
    <lineage>
        <taxon>Eukaryota</taxon>
        <taxon>Fungi</taxon>
        <taxon>Dikarya</taxon>
        <taxon>Basidiomycota</taxon>
        <taxon>Agaricomycotina</taxon>
        <taxon>Agaricomycetes</taxon>
        <taxon>Agaricomycetidae</taxon>
        <taxon>Agaricales</taxon>
        <taxon>Marasmiineae</taxon>
        <taxon>Mycenaceae</taxon>
        <taxon>Mycena</taxon>
    </lineage>
</organism>
<proteinExistence type="predicted"/>
<keyword evidence="3" id="KW-1185">Reference proteome</keyword>
<gene>
    <name evidence="2" type="ORF">C8F04DRAFT_1186485</name>
</gene>
<dbReference type="Proteomes" id="UP001218188">
    <property type="component" value="Unassembled WGS sequence"/>
</dbReference>
<protein>
    <submittedName>
        <fullName evidence="2">Uncharacterized protein</fullName>
    </submittedName>
</protein>
<sequence length="183" mass="19786">MYRLLGRRGLLPLEAQWKDGCRKKEGFGVSLLIFIGMVRNNRNKGKGSSNNAGSSASHSLSFSLADLKTSAGDSAPIDSFVNCASADGSTFVHETIAVPAPSPLKRARLAASTAVPAAPTEPLNEQWRMVDRYDMENPDYADDPPVPELPRLPNPKRYQPSVTEDMLGRNDEQMASPSPGIST</sequence>
<evidence type="ECO:0000313" key="2">
    <source>
        <dbReference type="EMBL" id="KAJ7030841.1"/>
    </source>
</evidence>
<feature type="compositionally biased region" description="Pro residues" evidence="1">
    <location>
        <begin position="144"/>
        <end position="153"/>
    </location>
</feature>
<evidence type="ECO:0000313" key="3">
    <source>
        <dbReference type="Proteomes" id="UP001218188"/>
    </source>
</evidence>
<dbReference type="AlphaFoldDB" id="A0AAD6SMU0"/>
<feature type="compositionally biased region" description="Polar residues" evidence="1">
    <location>
        <begin position="173"/>
        <end position="183"/>
    </location>
</feature>
<feature type="region of interest" description="Disordered" evidence="1">
    <location>
        <begin position="135"/>
        <end position="183"/>
    </location>
</feature>
<name>A0AAD6SMU0_9AGAR</name>
<comment type="caution">
    <text evidence="2">The sequence shown here is derived from an EMBL/GenBank/DDBJ whole genome shotgun (WGS) entry which is preliminary data.</text>
</comment>
<evidence type="ECO:0000256" key="1">
    <source>
        <dbReference type="SAM" id="MobiDB-lite"/>
    </source>
</evidence>
<accession>A0AAD6SMU0</accession>
<dbReference type="EMBL" id="JARJCM010000087">
    <property type="protein sequence ID" value="KAJ7030841.1"/>
    <property type="molecule type" value="Genomic_DNA"/>
</dbReference>
<reference evidence="2" key="1">
    <citation type="submission" date="2023-03" db="EMBL/GenBank/DDBJ databases">
        <title>Massive genome expansion in bonnet fungi (Mycena s.s.) driven by repeated elements and novel gene families across ecological guilds.</title>
        <authorList>
            <consortium name="Lawrence Berkeley National Laboratory"/>
            <person name="Harder C.B."/>
            <person name="Miyauchi S."/>
            <person name="Viragh M."/>
            <person name="Kuo A."/>
            <person name="Thoen E."/>
            <person name="Andreopoulos B."/>
            <person name="Lu D."/>
            <person name="Skrede I."/>
            <person name="Drula E."/>
            <person name="Henrissat B."/>
            <person name="Morin E."/>
            <person name="Kohler A."/>
            <person name="Barry K."/>
            <person name="LaButti K."/>
            <person name="Morin E."/>
            <person name="Salamov A."/>
            <person name="Lipzen A."/>
            <person name="Mereny Z."/>
            <person name="Hegedus B."/>
            <person name="Baldrian P."/>
            <person name="Stursova M."/>
            <person name="Weitz H."/>
            <person name="Taylor A."/>
            <person name="Grigoriev I.V."/>
            <person name="Nagy L.G."/>
            <person name="Martin F."/>
            <person name="Kauserud H."/>
        </authorList>
    </citation>
    <scope>NUCLEOTIDE SEQUENCE</scope>
    <source>
        <strain evidence="2">CBHHK200</strain>
    </source>
</reference>